<dbReference type="InParanoid" id="B7PPJ3"/>
<dbReference type="GO" id="GO:0004222">
    <property type="term" value="F:metalloendopeptidase activity"/>
    <property type="evidence" value="ECO:0000318"/>
    <property type="project" value="GO_Central"/>
</dbReference>
<evidence type="ECO:0000259" key="2">
    <source>
        <dbReference type="Pfam" id="PF01431"/>
    </source>
</evidence>
<dbReference type="EnsemblMetazoa" id="ISCW005687-RA">
    <property type="protein sequence ID" value="ISCW005687-PA"/>
    <property type="gene ID" value="ISCW005687"/>
</dbReference>
<dbReference type="Gene3D" id="1.10.1380.10">
    <property type="entry name" value="Neutral endopeptidase , domain2"/>
    <property type="match status" value="1"/>
</dbReference>
<keyword evidence="3" id="KW-0378">Hydrolase</keyword>
<dbReference type="PROSITE" id="PS51885">
    <property type="entry name" value="NEPRILYSIN"/>
    <property type="match status" value="1"/>
</dbReference>
<protein>
    <submittedName>
        <fullName evidence="3 4">Zinc metalloprotease, putative</fullName>
    </submittedName>
</protein>
<evidence type="ECO:0000313" key="3">
    <source>
        <dbReference type="EMBL" id="EEC08515.1"/>
    </source>
</evidence>
<dbReference type="EMBL" id="ABJB010208960">
    <property type="status" value="NOT_ANNOTATED_CDS"/>
    <property type="molecule type" value="Genomic_DNA"/>
</dbReference>
<dbReference type="SUPFAM" id="SSF55486">
    <property type="entry name" value="Metalloproteases ('zincins'), catalytic domain"/>
    <property type="match status" value="1"/>
</dbReference>
<dbReference type="Pfam" id="PF01431">
    <property type="entry name" value="Peptidase_M13"/>
    <property type="match status" value="1"/>
</dbReference>
<dbReference type="PANTHER" id="PTHR11733">
    <property type="entry name" value="ZINC METALLOPROTEASE FAMILY M13 NEPRILYSIN-RELATED"/>
    <property type="match status" value="1"/>
</dbReference>
<dbReference type="InterPro" id="IPR024079">
    <property type="entry name" value="MetalloPept_cat_dom_sf"/>
</dbReference>
<keyword evidence="3" id="KW-0645">Protease</keyword>
<dbReference type="InterPro" id="IPR018497">
    <property type="entry name" value="Peptidase_M13_C"/>
</dbReference>
<dbReference type="Proteomes" id="UP000001555">
    <property type="component" value="Unassembled WGS sequence"/>
</dbReference>
<evidence type="ECO:0000313" key="4">
    <source>
        <dbReference type="EnsemblMetazoa" id="ISCW005687-PA"/>
    </source>
</evidence>
<dbReference type="VEuPathDB" id="VectorBase:ISCI005687"/>
<proteinExistence type="predicted"/>
<dbReference type="HOGENOM" id="CLU_683870_0_0_1"/>
<reference evidence="3 5" key="1">
    <citation type="submission" date="2008-03" db="EMBL/GenBank/DDBJ databases">
        <title>Annotation of Ixodes scapularis.</title>
        <authorList>
            <consortium name="Ixodes scapularis Genome Project Consortium"/>
            <person name="Caler E."/>
            <person name="Hannick L.I."/>
            <person name="Bidwell S."/>
            <person name="Joardar V."/>
            <person name="Thiagarajan M."/>
            <person name="Amedeo P."/>
            <person name="Galinsky K.J."/>
            <person name="Schobel S."/>
            <person name="Inman J."/>
            <person name="Hostetler J."/>
            <person name="Miller J."/>
            <person name="Hammond M."/>
            <person name="Megy K."/>
            <person name="Lawson D."/>
            <person name="Kodira C."/>
            <person name="Sutton G."/>
            <person name="Meyer J."/>
            <person name="Hill C.A."/>
            <person name="Birren B."/>
            <person name="Nene V."/>
            <person name="Collins F."/>
            <person name="Alarcon-Chaidez F."/>
            <person name="Wikel S."/>
            <person name="Strausberg R."/>
        </authorList>
    </citation>
    <scope>NUCLEOTIDE SEQUENCE [LARGE SCALE GENOMIC DNA]</scope>
    <source>
        <strain evidence="5">Wikel</strain>
        <strain evidence="3">Wikel colony</strain>
    </source>
</reference>
<dbReference type="EMBL" id="DS758500">
    <property type="protein sequence ID" value="EEC08515.1"/>
    <property type="molecule type" value="Genomic_DNA"/>
</dbReference>
<dbReference type="InterPro" id="IPR042089">
    <property type="entry name" value="Peptidase_M13_dom_2"/>
</dbReference>
<accession>B7PPJ3</accession>
<dbReference type="PaxDb" id="6945-B7PPJ3"/>
<evidence type="ECO:0000313" key="5">
    <source>
        <dbReference type="Proteomes" id="UP000001555"/>
    </source>
</evidence>
<name>B7PPJ3_IXOSC</name>
<reference evidence="4" key="2">
    <citation type="submission" date="2020-05" db="UniProtKB">
        <authorList>
            <consortium name="EnsemblMetazoa"/>
        </authorList>
    </citation>
    <scope>IDENTIFICATION</scope>
    <source>
        <strain evidence="4">wikel</strain>
    </source>
</reference>
<dbReference type="InterPro" id="IPR000718">
    <property type="entry name" value="Peptidase_M13"/>
</dbReference>
<evidence type="ECO:0000256" key="1">
    <source>
        <dbReference type="SAM" id="MobiDB-lite"/>
    </source>
</evidence>
<dbReference type="AlphaFoldDB" id="B7PPJ3"/>
<dbReference type="Gene3D" id="3.40.390.10">
    <property type="entry name" value="Collagenase (Catalytic Domain)"/>
    <property type="match status" value="1"/>
</dbReference>
<feature type="region of interest" description="Disordered" evidence="1">
    <location>
        <begin position="370"/>
        <end position="403"/>
    </location>
</feature>
<keyword evidence="3" id="KW-0482">Metalloprotease</keyword>
<dbReference type="GO" id="GO:0016485">
    <property type="term" value="P:protein processing"/>
    <property type="evidence" value="ECO:0000318"/>
    <property type="project" value="GO_Central"/>
</dbReference>
<dbReference type="VEuPathDB" id="VectorBase:ISCW005687"/>
<organism>
    <name type="scientific">Ixodes scapularis</name>
    <name type="common">Black-legged tick</name>
    <name type="synonym">Deer tick</name>
    <dbReference type="NCBI Taxonomy" id="6945"/>
    <lineage>
        <taxon>Eukaryota</taxon>
        <taxon>Metazoa</taxon>
        <taxon>Ecdysozoa</taxon>
        <taxon>Arthropoda</taxon>
        <taxon>Chelicerata</taxon>
        <taxon>Arachnida</taxon>
        <taxon>Acari</taxon>
        <taxon>Parasitiformes</taxon>
        <taxon>Ixodida</taxon>
        <taxon>Ixodoidea</taxon>
        <taxon>Ixodidae</taxon>
        <taxon>Ixodinae</taxon>
        <taxon>Ixodes</taxon>
    </lineage>
</organism>
<dbReference type="VEuPathDB" id="VectorBase:ISCP_021421"/>
<keyword evidence="5" id="KW-1185">Reference proteome</keyword>
<dbReference type="PANTHER" id="PTHR11733:SF241">
    <property type="entry name" value="GH26575P-RELATED"/>
    <property type="match status" value="1"/>
</dbReference>
<feature type="domain" description="Peptidase M13 C-terminal" evidence="2">
    <location>
        <begin position="292"/>
        <end position="373"/>
    </location>
</feature>
<dbReference type="GO" id="GO:0005886">
    <property type="term" value="C:plasma membrane"/>
    <property type="evidence" value="ECO:0000318"/>
    <property type="project" value="GO_Central"/>
</dbReference>
<sequence length="403" mass="45112">MTSSFDDDIVYRFERDVLRLLESPLPPSARDTDVLLPLKHVVSTCVSSVNNSDVYAVLDLLSEVDLEGFPFTPPVRSSISAWKTAARVFSYTGASALLSLGVAVHPFKSNRDVTTVDIPQPLLINKEKTTAAYTRLVKASMKVLGKRFVPSAYTAEVVAFAEQLDKAAESGEFLHSDERLHRVSKLQDLPELKTVYIPTLLSSYAMPRVDDYGTVQLSLMGHRVTRCLLRMLIEGVSSSFNREILTRSFWSSYAKTSLHQAQVCLQEQLDVPASMSLSLLEDHTALKIVEGLYESIRVRRAAARDIRLPGAEDFSAVHLFFVYYGLGFCVKNLQEDEAEMQARRVNVPLRGSSAFQRLFNCRPTSPMGPLRKCADWMSPSKQETPSRSQRKPDPEEPSNTIEQ</sequence>
<gene>
    <name evidence="3" type="ORF">IscW_ISCW005687</name>
</gene>
<dbReference type="OrthoDB" id="6483994at2759"/>